<sequence>MIKYCPRILYFIFCVIVLLCTSCIGQDIQEEFYKVRGDKIKRDDAKQLLTGDIAALQQRCPQFGSSGYNWTASYSLMFASTPCGGPSSSSSSSSGSSKPTSAQQRQADSLTGCANYDYLDRSSINICRLLIQNDPCGAPSCNGCNEPASTSNYRFSTFALCSGALRADFSFPLFL</sequence>
<dbReference type="STRING" id="1049789.LEP1GSC050_1733"/>
<organism evidence="1 2">
    <name type="scientific">Leptospira broomii serovar Hurstbridge str. 5399</name>
    <dbReference type="NCBI Taxonomy" id="1049789"/>
    <lineage>
        <taxon>Bacteria</taxon>
        <taxon>Pseudomonadati</taxon>
        <taxon>Spirochaetota</taxon>
        <taxon>Spirochaetia</taxon>
        <taxon>Leptospirales</taxon>
        <taxon>Leptospiraceae</taxon>
        <taxon>Leptospira</taxon>
    </lineage>
</organism>
<reference evidence="1" key="1">
    <citation type="submission" date="2013-05" db="EMBL/GenBank/DDBJ databases">
        <authorList>
            <person name="Harkins D.M."/>
            <person name="Durkin A.S."/>
            <person name="Brinkac L.M."/>
            <person name="Haft D.H."/>
            <person name="Selengut J.D."/>
            <person name="Sanka R."/>
            <person name="DePew J."/>
            <person name="Purushe J."/>
            <person name="Hartskeerl R.A."/>
            <person name="Ahmed A."/>
            <person name="van der Linden H."/>
            <person name="Goris M.G.A."/>
            <person name="Vinetz J.M."/>
            <person name="Sutton G.G."/>
            <person name="Nierman W.C."/>
            <person name="Fouts D.E."/>
        </authorList>
    </citation>
    <scope>NUCLEOTIDE SEQUENCE [LARGE SCALE GENOMIC DNA]</scope>
    <source>
        <strain evidence="1">5399</strain>
    </source>
</reference>
<protein>
    <submittedName>
        <fullName evidence="1">Uncharacterized protein</fullName>
    </submittedName>
</protein>
<accession>T0G902</accession>
<evidence type="ECO:0000313" key="1">
    <source>
        <dbReference type="EMBL" id="EQA43304.1"/>
    </source>
</evidence>
<gene>
    <name evidence="1" type="ORF">LEP1GSC050_1733</name>
</gene>
<comment type="caution">
    <text evidence="1">The sequence shown here is derived from an EMBL/GenBank/DDBJ whole genome shotgun (WGS) entry which is preliminary data.</text>
</comment>
<evidence type="ECO:0000313" key="2">
    <source>
        <dbReference type="Proteomes" id="UP000015454"/>
    </source>
</evidence>
<keyword evidence="2" id="KW-1185">Reference proteome</keyword>
<dbReference type="AlphaFoldDB" id="T0G902"/>
<dbReference type="Proteomes" id="UP000015454">
    <property type="component" value="Unassembled WGS sequence"/>
</dbReference>
<proteinExistence type="predicted"/>
<dbReference type="EMBL" id="AHMO02000011">
    <property type="protein sequence ID" value="EQA43304.1"/>
    <property type="molecule type" value="Genomic_DNA"/>
</dbReference>
<name>T0G902_9LEPT</name>